<dbReference type="AlphaFoldDB" id="A8PA70"/>
<protein>
    <recommendedName>
        <fullName evidence="4">Secreted protein</fullName>
    </recommendedName>
</protein>
<proteinExistence type="predicted"/>
<feature type="signal peptide" evidence="1">
    <location>
        <begin position="1"/>
        <end position="21"/>
    </location>
</feature>
<dbReference type="Proteomes" id="UP000001861">
    <property type="component" value="Unassembled WGS sequence"/>
</dbReference>
<dbReference type="HOGENOM" id="CLU_2277342_0_0_1"/>
<comment type="caution">
    <text evidence="2">The sequence shown here is derived from an EMBL/GenBank/DDBJ whole genome shotgun (WGS) entry which is preliminary data.</text>
</comment>
<dbReference type="VEuPathDB" id="FungiDB:CC1G_06108"/>
<evidence type="ECO:0000313" key="2">
    <source>
        <dbReference type="EMBL" id="EAU81897.2"/>
    </source>
</evidence>
<evidence type="ECO:0000313" key="3">
    <source>
        <dbReference type="Proteomes" id="UP000001861"/>
    </source>
</evidence>
<dbReference type="KEGG" id="cci:CC1G_06108"/>
<sequence>MPWKIWRTCLTLPRLHSLAVTLEQYRMTRLCIGLIRKCHGTSESRSVPVHRGGVNNHKIGLWSHGTIGYQPQVHPSIPGEQLRKMLDRAPISIAAQLGTSQN</sequence>
<gene>
    <name evidence="2" type="ORF">CC1G_06108</name>
</gene>
<keyword evidence="1" id="KW-0732">Signal</keyword>
<accession>A8PA70</accession>
<evidence type="ECO:0008006" key="4">
    <source>
        <dbReference type="Google" id="ProtNLM"/>
    </source>
</evidence>
<reference evidence="2 3" key="1">
    <citation type="journal article" date="2010" name="Proc. Natl. Acad. Sci. U.S.A.">
        <title>Insights into evolution of multicellular fungi from the assembled chromosomes of the mushroom Coprinopsis cinerea (Coprinus cinereus).</title>
        <authorList>
            <person name="Stajich J.E."/>
            <person name="Wilke S.K."/>
            <person name="Ahren D."/>
            <person name="Au C.H."/>
            <person name="Birren B.W."/>
            <person name="Borodovsky M."/>
            <person name="Burns C."/>
            <person name="Canback B."/>
            <person name="Casselton L.A."/>
            <person name="Cheng C.K."/>
            <person name="Deng J."/>
            <person name="Dietrich F.S."/>
            <person name="Fargo D.C."/>
            <person name="Farman M.L."/>
            <person name="Gathman A.C."/>
            <person name="Goldberg J."/>
            <person name="Guigo R."/>
            <person name="Hoegger P.J."/>
            <person name="Hooker J.B."/>
            <person name="Huggins A."/>
            <person name="James T.Y."/>
            <person name="Kamada T."/>
            <person name="Kilaru S."/>
            <person name="Kodira C."/>
            <person name="Kues U."/>
            <person name="Kupfer D."/>
            <person name="Kwan H.S."/>
            <person name="Lomsadze A."/>
            <person name="Li W."/>
            <person name="Lilly W.W."/>
            <person name="Ma L.J."/>
            <person name="Mackey A.J."/>
            <person name="Manning G."/>
            <person name="Martin F."/>
            <person name="Muraguchi H."/>
            <person name="Natvig D.O."/>
            <person name="Palmerini H."/>
            <person name="Ramesh M.A."/>
            <person name="Rehmeyer C.J."/>
            <person name="Roe B.A."/>
            <person name="Shenoy N."/>
            <person name="Stanke M."/>
            <person name="Ter-Hovhannisyan V."/>
            <person name="Tunlid A."/>
            <person name="Velagapudi R."/>
            <person name="Vision T.J."/>
            <person name="Zeng Q."/>
            <person name="Zolan M.E."/>
            <person name="Pukkila P.J."/>
        </authorList>
    </citation>
    <scope>NUCLEOTIDE SEQUENCE [LARGE SCALE GENOMIC DNA]</scope>
    <source>
        <strain evidence="3">Okayama-7 / 130 / ATCC MYA-4618 / FGSC 9003</strain>
    </source>
</reference>
<dbReference type="InParanoid" id="A8PA70"/>
<keyword evidence="3" id="KW-1185">Reference proteome</keyword>
<dbReference type="GeneID" id="6016541"/>
<name>A8PA70_COPC7</name>
<dbReference type="EMBL" id="AACS02000002">
    <property type="protein sequence ID" value="EAU81897.2"/>
    <property type="molecule type" value="Genomic_DNA"/>
</dbReference>
<organism evidence="2 3">
    <name type="scientific">Coprinopsis cinerea (strain Okayama-7 / 130 / ATCC MYA-4618 / FGSC 9003)</name>
    <name type="common">Inky cap fungus</name>
    <name type="synonym">Hormographiella aspergillata</name>
    <dbReference type="NCBI Taxonomy" id="240176"/>
    <lineage>
        <taxon>Eukaryota</taxon>
        <taxon>Fungi</taxon>
        <taxon>Dikarya</taxon>
        <taxon>Basidiomycota</taxon>
        <taxon>Agaricomycotina</taxon>
        <taxon>Agaricomycetes</taxon>
        <taxon>Agaricomycetidae</taxon>
        <taxon>Agaricales</taxon>
        <taxon>Agaricineae</taxon>
        <taxon>Psathyrellaceae</taxon>
        <taxon>Coprinopsis</taxon>
    </lineage>
</organism>
<feature type="chain" id="PRO_5002724720" description="Secreted protein" evidence="1">
    <location>
        <begin position="22"/>
        <end position="102"/>
    </location>
</feature>
<dbReference type="RefSeq" id="XP_001839918.2">
    <property type="nucleotide sequence ID" value="XM_001839866.2"/>
</dbReference>
<evidence type="ECO:0000256" key="1">
    <source>
        <dbReference type="SAM" id="SignalP"/>
    </source>
</evidence>